<dbReference type="Pfam" id="PF02472">
    <property type="entry name" value="ExbD"/>
    <property type="match status" value="1"/>
</dbReference>
<reference evidence="7" key="1">
    <citation type="journal article" date="2015" name="Nature">
        <title>Complex archaea that bridge the gap between prokaryotes and eukaryotes.</title>
        <authorList>
            <person name="Spang A."/>
            <person name="Saw J.H."/>
            <person name="Jorgensen S.L."/>
            <person name="Zaremba-Niedzwiedzka K."/>
            <person name="Martijn J."/>
            <person name="Lind A.E."/>
            <person name="van Eijk R."/>
            <person name="Schleper C."/>
            <person name="Guy L."/>
            <person name="Ettema T.J."/>
        </authorList>
    </citation>
    <scope>NUCLEOTIDE SEQUENCE</scope>
</reference>
<dbReference type="InterPro" id="IPR003400">
    <property type="entry name" value="ExbD"/>
</dbReference>
<evidence type="ECO:0000313" key="7">
    <source>
        <dbReference type="EMBL" id="KKM77628.1"/>
    </source>
</evidence>
<evidence type="ECO:0000256" key="1">
    <source>
        <dbReference type="ARBA" id="ARBA00004162"/>
    </source>
</evidence>
<comment type="subcellular location">
    <subcellularLocation>
        <location evidence="1">Cell membrane</location>
        <topology evidence="1">Single-pass membrane protein</topology>
    </subcellularLocation>
</comment>
<dbReference type="EMBL" id="LAZR01008615">
    <property type="protein sequence ID" value="KKM77628.1"/>
    <property type="molecule type" value="Genomic_DNA"/>
</dbReference>
<evidence type="ECO:0000256" key="2">
    <source>
        <dbReference type="ARBA" id="ARBA00022475"/>
    </source>
</evidence>
<feature type="transmembrane region" description="Helical" evidence="6">
    <location>
        <begin position="12"/>
        <end position="31"/>
    </location>
</feature>
<comment type="caution">
    <text evidence="7">The sequence shown here is derived from an EMBL/GenBank/DDBJ whole genome shotgun (WGS) entry which is preliminary data.</text>
</comment>
<name>A0A0F9K6I2_9ZZZZ</name>
<keyword evidence="5 6" id="KW-0472">Membrane</keyword>
<organism evidence="7">
    <name type="scientific">marine sediment metagenome</name>
    <dbReference type="NCBI Taxonomy" id="412755"/>
    <lineage>
        <taxon>unclassified sequences</taxon>
        <taxon>metagenomes</taxon>
        <taxon>ecological metagenomes</taxon>
    </lineage>
</organism>
<accession>A0A0F9K6I2</accession>
<evidence type="ECO:0000256" key="3">
    <source>
        <dbReference type="ARBA" id="ARBA00022692"/>
    </source>
</evidence>
<evidence type="ECO:0000256" key="5">
    <source>
        <dbReference type="ARBA" id="ARBA00023136"/>
    </source>
</evidence>
<evidence type="ECO:0000256" key="4">
    <source>
        <dbReference type="ARBA" id="ARBA00022989"/>
    </source>
</evidence>
<dbReference type="GO" id="GO:0022857">
    <property type="term" value="F:transmembrane transporter activity"/>
    <property type="evidence" value="ECO:0007669"/>
    <property type="project" value="InterPro"/>
</dbReference>
<dbReference type="PANTHER" id="PTHR30558:SF3">
    <property type="entry name" value="BIOPOLYMER TRANSPORT PROTEIN EXBD-RELATED"/>
    <property type="match status" value="1"/>
</dbReference>
<protein>
    <recommendedName>
        <fullName evidence="8">Biopolymer transport protein ExbD/TolR</fullName>
    </recommendedName>
</protein>
<proteinExistence type="predicted"/>
<dbReference type="PANTHER" id="PTHR30558">
    <property type="entry name" value="EXBD MEMBRANE COMPONENT OF PMF-DRIVEN MACROMOLECULE IMPORT SYSTEM"/>
    <property type="match status" value="1"/>
</dbReference>
<keyword evidence="3 6" id="KW-0812">Transmembrane</keyword>
<gene>
    <name evidence="7" type="ORF">LCGC14_1368090</name>
</gene>
<dbReference type="AlphaFoldDB" id="A0A0F9K6I2"/>
<evidence type="ECO:0008006" key="8">
    <source>
        <dbReference type="Google" id="ProtNLM"/>
    </source>
</evidence>
<keyword evidence="2" id="KW-1003">Cell membrane</keyword>
<evidence type="ECO:0000256" key="6">
    <source>
        <dbReference type="SAM" id="Phobius"/>
    </source>
</evidence>
<sequence length="141" mass="15738">MKFSRQRSQEVGVDLTPLIDVVFLLLIFFMVSTTFTRESHMQVELPEASGEPASPAEVKQIDVVINAQGQYVLNDKALVNNRRETLERGVNELAEGDTKLPFIITADGRTPHEYVVRAMDVAGRLGFSKLSITTEREADSQ</sequence>
<keyword evidence="4 6" id="KW-1133">Transmembrane helix</keyword>
<dbReference type="Gene3D" id="3.30.420.270">
    <property type="match status" value="1"/>
</dbReference>
<dbReference type="GO" id="GO:0005886">
    <property type="term" value="C:plasma membrane"/>
    <property type="evidence" value="ECO:0007669"/>
    <property type="project" value="UniProtKB-SubCell"/>
</dbReference>